<accession>A0A0N4Y1M4</accession>
<sequence length="90" mass="9567">MNDCVFLAAIAPCARVLPNGSRPADEGSRRAQCGSSSRICSGGLDHVVSTSLSIIDDRCKGDVSMVRAAKEVAMEWLYRAKNASNHLKGS</sequence>
<dbReference type="EMBL" id="UYSL01020154">
    <property type="protein sequence ID" value="VDL73119.1"/>
    <property type="molecule type" value="Genomic_DNA"/>
</dbReference>
<dbReference type="AlphaFoldDB" id="A0A0N4Y1M4"/>
<keyword evidence="2" id="KW-1185">Reference proteome</keyword>
<evidence type="ECO:0000313" key="3">
    <source>
        <dbReference type="WBParaSite" id="NBR_0000952901-mRNA-1"/>
    </source>
</evidence>
<evidence type="ECO:0000313" key="1">
    <source>
        <dbReference type="EMBL" id="VDL73119.1"/>
    </source>
</evidence>
<reference evidence="3" key="1">
    <citation type="submission" date="2017-02" db="UniProtKB">
        <authorList>
            <consortium name="WormBaseParasite"/>
        </authorList>
    </citation>
    <scope>IDENTIFICATION</scope>
</reference>
<proteinExistence type="predicted"/>
<reference evidence="1 2" key="2">
    <citation type="submission" date="2018-11" db="EMBL/GenBank/DDBJ databases">
        <authorList>
            <consortium name="Pathogen Informatics"/>
        </authorList>
    </citation>
    <scope>NUCLEOTIDE SEQUENCE [LARGE SCALE GENOMIC DNA]</scope>
</reference>
<protein>
    <submittedName>
        <fullName evidence="3">Secreted protein</fullName>
    </submittedName>
</protein>
<evidence type="ECO:0000313" key="2">
    <source>
        <dbReference type="Proteomes" id="UP000271162"/>
    </source>
</evidence>
<dbReference type="WBParaSite" id="NBR_0000952901-mRNA-1">
    <property type="protein sequence ID" value="NBR_0000952901-mRNA-1"/>
    <property type="gene ID" value="NBR_0000952901"/>
</dbReference>
<dbReference type="Proteomes" id="UP000271162">
    <property type="component" value="Unassembled WGS sequence"/>
</dbReference>
<name>A0A0N4Y1M4_NIPBR</name>
<organism evidence="3">
    <name type="scientific">Nippostrongylus brasiliensis</name>
    <name type="common">Rat hookworm</name>
    <dbReference type="NCBI Taxonomy" id="27835"/>
    <lineage>
        <taxon>Eukaryota</taxon>
        <taxon>Metazoa</taxon>
        <taxon>Ecdysozoa</taxon>
        <taxon>Nematoda</taxon>
        <taxon>Chromadorea</taxon>
        <taxon>Rhabditida</taxon>
        <taxon>Rhabditina</taxon>
        <taxon>Rhabditomorpha</taxon>
        <taxon>Strongyloidea</taxon>
        <taxon>Heligmosomidae</taxon>
        <taxon>Nippostrongylus</taxon>
    </lineage>
</organism>
<gene>
    <name evidence="1" type="ORF">NBR_LOCUS9530</name>
</gene>